<keyword evidence="2" id="KW-0732">Signal</keyword>
<evidence type="ECO:0000256" key="2">
    <source>
        <dbReference type="SAM" id="SignalP"/>
    </source>
</evidence>
<feature type="signal peptide" evidence="2">
    <location>
        <begin position="1"/>
        <end position="15"/>
    </location>
</feature>
<organism evidence="3">
    <name type="scientific">Anopheles marajoara</name>
    <dbReference type="NCBI Taxonomy" id="58244"/>
    <lineage>
        <taxon>Eukaryota</taxon>
        <taxon>Metazoa</taxon>
        <taxon>Ecdysozoa</taxon>
        <taxon>Arthropoda</taxon>
        <taxon>Hexapoda</taxon>
        <taxon>Insecta</taxon>
        <taxon>Pterygota</taxon>
        <taxon>Neoptera</taxon>
        <taxon>Endopterygota</taxon>
        <taxon>Diptera</taxon>
        <taxon>Nematocera</taxon>
        <taxon>Culicoidea</taxon>
        <taxon>Culicidae</taxon>
        <taxon>Anophelinae</taxon>
        <taxon>Anopheles</taxon>
    </lineage>
</organism>
<feature type="chain" id="PRO_5014831142" evidence="2">
    <location>
        <begin position="16"/>
        <end position="66"/>
    </location>
</feature>
<dbReference type="AlphaFoldDB" id="A0A2M4CFI3"/>
<accession>A0A2M4CFI3</accession>
<evidence type="ECO:0000313" key="3">
    <source>
        <dbReference type="EMBL" id="MBW64073.1"/>
    </source>
</evidence>
<name>A0A2M4CFI3_9DIPT</name>
<feature type="compositionally biased region" description="Basic and acidic residues" evidence="1">
    <location>
        <begin position="57"/>
        <end position="66"/>
    </location>
</feature>
<sequence length="66" mass="7479">MVMPRLPLLLLGLLGTEPPKPLRFIRVERETESDGFQDVQEKTSSGTTSSQNWTTSEVERRIDAFS</sequence>
<evidence type="ECO:0000256" key="1">
    <source>
        <dbReference type="SAM" id="MobiDB-lite"/>
    </source>
</evidence>
<feature type="compositionally biased region" description="Polar residues" evidence="1">
    <location>
        <begin position="42"/>
        <end position="56"/>
    </location>
</feature>
<dbReference type="EMBL" id="GGFJ01014932">
    <property type="protein sequence ID" value="MBW64073.1"/>
    <property type="molecule type" value="Transcribed_RNA"/>
</dbReference>
<proteinExistence type="predicted"/>
<feature type="region of interest" description="Disordered" evidence="1">
    <location>
        <begin position="31"/>
        <end position="66"/>
    </location>
</feature>
<reference evidence="3" key="1">
    <citation type="submission" date="2018-01" db="EMBL/GenBank/DDBJ databases">
        <title>An insight into the sialome of Amazonian anophelines.</title>
        <authorList>
            <person name="Ribeiro J.M."/>
            <person name="Scarpassa V."/>
            <person name="Calvo E."/>
        </authorList>
    </citation>
    <scope>NUCLEOTIDE SEQUENCE</scope>
    <source>
        <tissue evidence="3">Salivary glands</tissue>
    </source>
</reference>
<protein>
    <submittedName>
        <fullName evidence="3">Putative secreted protein</fullName>
    </submittedName>
</protein>